<dbReference type="AlphaFoldDB" id="A0A1F6H0D2"/>
<dbReference type="GO" id="GO:0005524">
    <property type="term" value="F:ATP binding"/>
    <property type="evidence" value="ECO:0007669"/>
    <property type="project" value="UniProtKB-KW"/>
</dbReference>
<evidence type="ECO:0000256" key="4">
    <source>
        <dbReference type="ARBA" id="ARBA00016218"/>
    </source>
</evidence>
<dbReference type="EMBL" id="MFNF01000011">
    <property type="protein sequence ID" value="OGH03853.1"/>
    <property type="molecule type" value="Genomic_DNA"/>
</dbReference>
<evidence type="ECO:0000256" key="1">
    <source>
        <dbReference type="ARBA" id="ARBA00005051"/>
    </source>
</evidence>
<dbReference type="InterPro" id="IPR000550">
    <property type="entry name" value="Hppk"/>
</dbReference>
<evidence type="ECO:0000256" key="7">
    <source>
        <dbReference type="ARBA" id="ARBA00022777"/>
    </source>
</evidence>
<reference evidence="14 15" key="1">
    <citation type="journal article" date="2016" name="Nat. Commun.">
        <title>Thousands of microbial genomes shed light on interconnected biogeochemical processes in an aquifer system.</title>
        <authorList>
            <person name="Anantharaman K."/>
            <person name="Brown C.T."/>
            <person name="Hug L.A."/>
            <person name="Sharon I."/>
            <person name="Castelle C.J."/>
            <person name="Probst A.J."/>
            <person name="Thomas B.C."/>
            <person name="Singh A."/>
            <person name="Wilkins M.J."/>
            <person name="Karaoz U."/>
            <person name="Brodie E.L."/>
            <person name="Williams K.H."/>
            <person name="Hubbard S.S."/>
            <person name="Banfield J.F."/>
        </authorList>
    </citation>
    <scope>NUCLEOTIDE SEQUENCE [LARGE SCALE GENOMIC DNA]</scope>
</reference>
<sequence>MPKVFVVLGSNIEPKSRYLDLALAELAQTYPVGFAASSAYRSLPYQGLEQAAYLNRACTFETTQTANVLLESLLALELKLGRKRTGLHWDERTLDLDIALYGDLVLSSPDLTLPHYDLANRDFFLVPLLELDPRLVDPRSGQPLRLLLEALPPSLKTQLEPWPDHDQG</sequence>
<dbReference type="CDD" id="cd00483">
    <property type="entry name" value="HPPK"/>
    <property type="match status" value="1"/>
</dbReference>
<evidence type="ECO:0000313" key="14">
    <source>
        <dbReference type="EMBL" id="OGH03853.1"/>
    </source>
</evidence>
<dbReference type="PANTHER" id="PTHR43071">
    <property type="entry name" value="2-AMINO-4-HYDROXY-6-HYDROXYMETHYLDIHYDROPTERIDINE PYROPHOSPHOKINASE"/>
    <property type="match status" value="1"/>
</dbReference>
<evidence type="ECO:0000256" key="10">
    <source>
        <dbReference type="ARBA" id="ARBA00029409"/>
    </source>
</evidence>
<keyword evidence="5" id="KW-0808">Transferase</keyword>
<evidence type="ECO:0000256" key="3">
    <source>
        <dbReference type="ARBA" id="ARBA00013253"/>
    </source>
</evidence>
<feature type="domain" description="7,8-dihydro-6-hydroxymethylpterin-pyrophosphokinase" evidence="13">
    <location>
        <begin position="6"/>
        <end position="133"/>
    </location>
</feature>
<keyword evidence="8" id="KW-0067">ATP-binding</keyword>
<dbReference type="GO" id="GO:0046654">
    <property type="term" value="P:tetrahydrofolate biosynthetic process"/>
    <property type="evidence" value="ECO:0007669"/>
    <property type="project" value="UniProtKB-UniPathway"/>
</dbReference>
<protein>
    <recommendedName>
        <fullName evidence="4">2-amino-4-hydroxy-6-hydroxymethyldihydropteridine pyrophosphokinase</fullName>
        <ecNumber evidence="3">2.7.6.3</ecNumber>
    </recommendedName>
    <alternativeName>
        <fullName evidence="11">6-hydroxymethyl-7,8-dihydropterin pyrophosphokinase</fullName>
    </alternativeName>
    <alternativeName>
        <fullName evidence="12">7,8-dihydro-6-hydroxymethylpterin-pyrophosphokinase</fullName>
    </alternativeName>
</protein>
<keyword evidence="6" id="KW-0547">Nucleotide-binding</keyword>
<comment type="pathway">
    <text evidence="1">Cofactor biosynthesis; tetrahydrofolate biosynthesis; 2-amino-4-hydroxy-6-hydroxymethyl-7,8-dihydropteridine diphosphate from 7,8-dihydroneopterin triphosphate: step 4/4.</text>
</comment>
<organism evidence="14 15">
    <name type="scientific">Candidatus Lambdaproteobacteria bacterium RIFOXYD2_FULL_56_26</name>
    <dbReference type="NCBI Taxonomy" id="1817773"/>
    <lineage>
        <taxon>Bacteria</taxon>
        <taxon>Pseudomonadati</taxon>
        <taxon>Pseudomonadota</taxon>
        <taxon>Candidatus Lambdaproteobacteria</taxon>
    </lineage>
</organism>
<comment type="caution">
    <text evidence="14">The sequence shown here is derived from an EMBL/GenBank/DDBJ whole genome shotgun (WGS) entry which is preliminary data.</text>
</comment>
<dbReference type="GO" id="GO:0046656">
    <property type="term" value="P:folic acid biosynthetic process"/>
    <property type="evidence" value="ECO:0007669"/>
    <property type="project" value="UniProtKB-KW"/>
</dbReference>
<dbReference type="SUPFAM" id="SSF55083">
    <property type="entry name" value="6-hydroxymethyl-7,8-dihydropterin pyrophosphokinase, HPPK"/>
    <property type="match status" value="1"/>
</dbReference>
<dbReference type="UniPathway" id="UPA00077">
    <property type="reaction ID" value="UER00155"/>
</dbReference>
<gene>
    <name evidence="14" type="ORF">A2557_11990</name>
</gene>
<dbReference type="Proteomes" id="UP000177583">
    <property type="component" value="Unassembled WGS sequence"/>
</dbReference>
<comment type="similarity">
    <text evidence="2">Belongs to the HPPK family.</text>
</comment>
<dbReference type="Gene3D" id="3.30.70.560">
    <property type="entry name" value="7,8-Dihydro-6-hydroxymethylpterin-pyrophosphokinase HPPK"/>
    <property type="match status" value="1"/>
</dbReference>
<evidence type="ECO:0000256" key="11">
    <source>
        <dbReference type="ARBA" id="ARBA00029766"/>
    </source>
</evidence>
<keyword evidence="7 14" id="KW-0418">Kinase</keyword>
<proteinExistence type="inferred from homology"/>
<evidence type="ECO:0000313" key="15">
    <source>
        <dbReference type="Proteomes" id="UP000177583"/>
    </source>
</evidence>
<evidence type="ECO:0000256" key="5">
    <source>
        <dbReference type="ARBA" id="ARBA00022679"/>
    </source>
</evidence>
<dbReference type="NCBIfam" id="TIGR01498">
    <property type="entry name" value="folK"/>
    <property type="match status" value="1"/>
</dbReference>
<dbReference type="PANTHER" id="PTHR43071:SF1">
    <property type="entry name" value="2-AMINO-4-HYDROXY-6-HYDROXYMETHYLDIHYDROPTERIDINE PYROPHOSPHOKINASE"/>
    <property type="match status" value="1"/>
</dbReference>
<evidence type="ECO:0000256" key="9">
    <source>
        <dbReference type="ARBA" id="ARBA00022909"/>
    </source>
</evidence>
<dbReference type="Pfam" id="PF01288">
    <property type="entry name" value="HPPK"/>
    <property type="match status" value="1"/>
</dbReference>
<evidence type="ECO:0000256" key="6">
    <source>
        <dbReference type="ARBA" id="ARBA00022741"/>
    </source>
</evidence>
<dbReference type="GO" id="GO:0016301">
    <property type="term" value="F:kinase activity"/>
    <property type="evidence" value="ECO:0007669"/>
    <property type="project" value="UniProtKB-KW"/>
</dbReference>
<dbReference type="InterPro" id="IPR035907">
    <property type="entry name" value="Hppk_sf"/>
</dbReference>
<dbReference type="EC" id="2.7.6.3" evidence="3"/>
<evidence type="ECO:0000256" key="2">
    <source>
        <dbReference type="ARBA" id="ARBA00005810"/>
    </source>
</evidence>
<dbReference type="GO" id="GO:0003848">
    <property type="term" value="F:2-amino-4-hydroxy-6-hydroxymethyldihydropteridine diphosphokinase activity"/>
    <property type="evidence" value="ECO:0007669"/>
    <property type="project" value="UniProtKB-EC"/>
</dbReference>
<name>A0A1F6H0D2_9PROT</name>
<evidence type="ECO:0000256" key="12">
    <source>
        <dbReference type="ARBA" id="ARBA00033413"/>
    </source>
</evidence>
<comment type="function">
    <text evidence="10">Catalyzes the transfer of pyrophosphate from adenosine triphosphate (ATP) to 6-hydroxymethyl-7,8-dihydropterin, an enzymatic step in folate biosynthesis pathway.</text>
</comment>
<keyword evidence="9" id="KW-0289">Folate biosynthesis</keyword>
<accession>A0A1F6H0D2</accession>
<evidence type="ECO:0000259" key="13">
    <source>
        <dbReference type="Pfam" id="PF01288"/>
    </source>
</evidence>
<evidence type="ECO:0000256" key="8">
    <source>
        <dbReference type="ARBA" id="ARBA00022840"/>
    </source>
</evidence>